<dbReference type="SUPFAM" id="SSF48403">
    <property type="entry name" value="Ankyrin repeat"/>
    <property type="match status" value="1"/>
</dbReference>
<dbReference type="Pfam" id="PF12796">
    <property type="entry name" value="Ank_2"/>
    <property type="match status" value="1"/>
</dbReference>
<protein>
    <submittedName>
        <fullName evidence="4">Uncharacterized protein</fullName>
    </submittedName>
</protein>
<dbReference type="InterPro" id="IPR002110">
    <property type="entry name" value="Ankyrin_rpt"/>
</dbReference>
<feature type="repeat" description="ANK" evidence="3">
    <location>
        <begin position="541"/>
        <end position="573"/>
    </location>
</feature>
<dbReference type="PANTHER" id="PTHR24198:SF165">
    <property type="entry name" value="ANKYRIN REPEAT-CONTAINING PROTEIN-RELATED"/>
    <property type="match status" value="1"/>
</dbReference>
<dbReference type="AlphaFoldDB" id="A0AA36I646"/>
<proteinExistence type="predicted"/>
<dbReference type="PROSITE" id="PS50088">
    <property type="entry name" value="ANK_REPEAT"/>
    <property type="match status" value="2"/>
</dbReference>
<sequence>MGNVSAQCRLSIHPCHPGIASGSIGAEVIHGKRISCVHRCCVHKYLFPMYLVKVSDFLQMRGPPQPHHVLKEAGLLHEWQPGMFSVFISHQWLGTRAPDPSGHQLAVLRQVLQSLIDGSLKVEKDLTKMISMGEPTSYEQIQDGYLFLDWFAIPQITARKGGVNEDTTRSDAALAVQSIPAYVEACDLFFALVPELVHIDTGLDCNYATWLSRGWCRAELWCRLLSTRKDTSVVVIFSDREALYMFPLDWQRNLISDGLFTVERDRAEVVRLGETTLRNKIQHLREWGPLSHYRFYLSSFSWLLNQDLEKPESDLPGFLQRFDFPTLEAAVKEEGGMTGTLCAVFAGDSDMLRVLVEQRADPNGKALGLEDLGYFDTQSLLMVAAKSSQNAKVLSTLLQLGADPNLHSRAGLTPAYLAHDPTHVHVLLEYKADLMNCVIPPLLGAVGRASSATVRALLESRCDPSETSRDGFAALHAVPMFGGSNPHACETIRLLLSFRADVNSPAAPAGRMYRVCLRGQVYTTIWGPHSSNFQRKMANLMGATPLAIAAMMGDRAVVQTLLENDADLEIPNKLGKTPLDLARQAGHSQLLNILHTFAV</sequence>
<keyword evidence="2 3" id="KW-0040">ANK repeat</keyword>
<feature type="repeat" description="ANK" evidence="3">
    <location>
        <begin position="376"/>
        <end position="409"/>
    </location>
</feature>
<dbReference type="EMBL" id="CAUJNA010000746">
    <property type="protein sequence ID" value="CAJ1380800.1"/>
    <property type="molecule type" value="Genomic_DNA"/>
</dbReference>
<evidence type="ECO:0000256" key="2">
    <source>
        <dbReference type="ARBA" id="ARBA00023043"/>
    </source>
</evidence>
<dbReference type="PROSITE" id="PS50297">
    <property type="entry name" value="ANK_REP_REGION"/>
    <property type="match status" value="1"/>
</dbReference>
<organism evidence="4 5">
    <name type="scientific">Effrenium voratum</name>
    <dbReference type="NCBI Taxonomy" id="2562239"/>
    <lineage>
        <taxon>Eukaryota</taxon>
        <taxon>Sar</taxon>
        <taxon>Alveolata</taxon>
        <taxon>Dinophyceae</taxon>
        <taxon>Suessiales</taxon>
        <taxon>Symbiodiniaceae</taxon>
        <taxon>Effrenium</taxon>
    </lineage>
</organism>
<name>A0AA36I646_9DINO</name>
<keyword evidence="1" id="KW-0677">Repeat</keyword>
<gene>
    <name evidence="4" type="ORF">EVOR1521_LOCUS8646</name>
</gene>
<dbReference type="Gene3D" id="1.25.40.20">
    <property type="entry name" value="Ankyrin repeat-containing domain"/>
    <property type="match status" value="1"/>
</dbReference>
<dbReference type="Proteomes" id="UP001178507">
    <property type="component" value="Unassembled WGS sequence"/>
</dbReference>
<reference evidence="4" key="1">
    <citation type="submission" date="2023-08" db="EMBL/GenBank/DDBJ databases">
        <authorList>
            <person name="Chen Y."/>
            <person name="Shah S."/>
            <person name="Dougan E. K."/>
            <person name="Thang M."/>
            <person name="Chan C."/>
        </authorList>
    </citation>
    <scope>NUCLEOTIDE SEQUENCE</scope>
</reference>
<dbReference type="InterPro" id="IPR036770">
    <property type="entry name" value="Ankyrin_rpt-contain_sf"/>
</dbReference>
<accession>A0AA36I646</accession>
<keyword evidence="5" id="KW-1185">Reference proteome</keyword>
<evidence type="ECO:0000313" key="4">
    <source>
        <dbReference type="EMBL" id="CAJ1380800.1"/>
    </source>
</evidence>
<evidence type="ECO:0000256" key="3">
    <source>
        <dbReference type="PROSITE-ProRule" id="PRU00023"/>
    </source>
</evidence>
<dbReference type="SMART" id="SM00248">
    <property type="entry name" value="ANK"/>
    <property type="match status" value="4"/>
</dbReference>
<comment type="caution">
    <text evidence="4">The sequence shown here is derived from an EMBL/GenBank/DDBJ whole genome shotgun (WGS) entry which is preliminary data.</text>
</comment>
<evidence type="ECO:0000313" key="5">
    <source>
        <dbReference type="Proteomes" id="UP001178507"/>
    </source>
</evidence>
<evidence type="ECO:0000256" key="1">
    <source>
        <dbReference type="ARBA" id="ARBA00022737"/>
    </source>
</evidence>
<dbReference type="PANTHER" id="PTHR24198">
    <property type="entry name" value="ANKYRIN REPEAT AND PROTEIN KINASE DOMAIN-CONTAINING PROTEIN"/>
    <property type="match status" value="1"/>
</dbReference>